<reference evidence="3" key="1">
    <citation type="submission" date="2023-03" db="UniProtKB">
        <authorList>
            <consortium name="EnsemblPlants"/>
        </authorList>
    </citation>
    <scope>IDENTIFICATION</scope>
</reference>
<feature type="compositionally biased region" description="Polar residues" evidence="1">
    <location>
        <begin position="72"/>
        <end position="86"/>
    </location>
</feature>
<evidence type="ECO:0000256" key="2">
    <source>
        <dbReference type="SAM" id="SignalP"/>
    </source>
</evidence>
<proteinExistence type="predicted"/>
<keyword evidence="2" id="KW-0732">Signal</keyword>
<feature type="region of interest" description="Disordered" evidence="1">
    <location>
        <begin position="45"/>
        <end position="86"/>
    </location>
</feature>
<dbReference type="Gramene" id="MELO3C032918.2.1">
    <property type="protein sequence ID" value="MELO3C032918.2.1"/>
    <property type="gene ID" value="MELO3C032918.2"/>
</dbReference>
<feature type="chain" id="PRO_5039950301" evidence="2">
    <location>
        <begin position="20"/>
        <end position="86"/>
    </location>
</feature>
<dbReference type="EnsemblPlants" id="MELO3C032918.2.1">
    <property type="protein sequence ID" value="MELO3C032918.2.1"/>
    <property type="gene ID" value="MELO3C032918.2"/>
</dbReference>
<evidence type="ECO:0000313" key="3">
    <source>
        <dbReference type="EnsemblPlants" id="MELO3C032918.2.1"/>
    </source>
</evidence>
<protein>
    <submittedName>
        <fullName evidence="3">Uncharacterized protein</fullName>
    </submittedName>
</protein>
<evidence type="ECO:0000256" key="1">
    <source>
        <dbReference type="SAM" id="MobiDB-lite"/>
    </source>
</evidence>
<name>A0A9I9EF72_CUCME</name>
<sequence>MGRPKPTPSILFVFFLVRGQIKIQIQTNSSRAAAYTIHSQIGMYKDHTPLEPPNGAHLQSANDQNLYHKPDPNSSVPLHSFPSFVT</sequence>
<organism evidence="3">
    <name type="scientific">Cucumis melo</name>
    <name type="common">Muskmelon</name>
    <dbReference type="NCBI Taxonomy" id="3656"/>
    <lineage>
        <taxon>Eukaryota</taxon>
        <taxon>Viridiplantae</taxon>
        <taxon>Streptophyta</taxon>
        <taxon>Embryophyta</taxon>
        <taxon>Tracheophyta</taxon>
        <taxon>Spermatophyta</taxon>
        <taxon>Magnoliopsida</taxon>
        <taxon>eudicotyledons</taxon>
        <taxon>Gunneridae</taxon>
        <taxon>Pentapetalae</taxon>
        <taxon>rosids</taxon>
        <taxon>fabids</taxon>
        <taxon>Cucurbitales</taxon>
        <taxon>Cucurbitaceae</taxon>
        <taxon>Benincaseae</taxon>
        <taxon>Cucumis</taxon>
    </lineage>
</organism>
<feature type="signal peptide" evidence="2">
    <location>
        <begin position="1"/>
        <end position="19"/>
    </location>
</feature>
<accession>A0A9I9EF72</accession>
<dbReference type="AlphaFoldDB" id="A0A9I9EF72"/>